<gene>
    <name evidence="1" type="primary">Nfu_g_1_015901</name>
</gene>
<name>A0A1A8HZJ2_NOTKU</name>
<organism evidence="1">
    <name type="scientific">Nothobranchius kuhntae</name>
    <name type="common">Beira killifish</name>
    <dbReference type="NCBI Taxonomy" id="321403"/>
    <lineage>
        <taxon>Eukaryota</taxon>
        <taxon>Metazoa</taxon>
        <taxon>Chordata</taxon>
        <taxon>Craniata</taxon>
        <taxon>Vertebrata</taxon>
        <taxon>Euteleostomi</taxon>
        <taxon>Actinopterygii</taxon>
        <taxon>Neopterygii</taxon>
        <taxon>Teleostei</taxon>
        <taxon>Neoteleostei</taxon>
        <taxon>Acanthomorphata</taxon>
        <taxon>Ovalentaria</taxon>
        <taxon>Atherinomorphae</taxon>
        <taxon>Cyprinodontiformes</taxon>
        <taxon>Nothobranchiidae</taxon>
        <taxon>Nothobranchius</taxon>
    </lineage>
</organism>
<sequence>TTAENGKINISCINPFIPVIQHRLSFTRSKHPRHVQVSYVRCWCWSFVSFNMFDLTASPSE</sequence>
<evidence type="ECO:0000313" key="1">
    <source>
        <dbReference type="EMBL" id="SBQ88935.1"/>
    </source>
</evidence>
<protein>
    <submittedName>
        <fullName evidence="1">Uncharacterized protein</fullName>
    </submittedName>
</protein>
<accession>A0A1A8HZJ2</accession>
<feature type="non-terminal residue" evidence="1">
    <location>
        <position position="61"/>
    </location>
</feature>
<reference evidence="1" key="1">
    <citation type="submission" date="2016-05" db="EMBL/GenBank/DDBJ databases">
        <authorList>
            <person name="Lavstsen T."/>
            <person name="Jespersen J.S."/>
        </authorList>
    </citation>
    <scope>NUCLEOTIDE SEQUENCE</scope>
    <source>
        <tissue evidence="1">Brain</tissue>
    </source>
</reference>
<proteinExistence type="predicted"/>
<feature type="non-terminal residue" evidence="1">
    <location>
        <position position="1"/>
    </location>
</feature>
<dbReference type="AlphaFoldDB" id="A0A1A8HZJ2"/>
<reference evidence="1" key="2">
    <citation type="submission" date="2016-06" db="EMBL/GenBank/DDBJ databases">
        <title>The genome of a short-lived fish provides insights into sex chromosome evolution and the genetic control of aging.</title>
        <authorList>
            <person name="Reichwald K."/>
            <person name="Felder M."/>
            <person name="Petzold A."/>
            <person name="Koch P."/>
            <person name="Groth M."/>
            <person name="Platzer M."/>
        </authorList>
    </citation>
    <scope>NUCLEOTIDE SEQUENCE</scope>
    <source>
        <tissue evidence="1">Brain</tissue>
    </source>
</reference>
<dbReference type="EMBL" id="HAED01003053">
    <property type="protein sequence ID" value="SBQ88935.1"/>
    <property type="molecule type" value="Transcribed_RNA"/>
</dbReference>